<proteinExistence type="predicted"/>
<organism evidence="2 3">
    <name type="scientific">Shewanella holmiensis</name>
    <dbReference type="NCBI Taxonomy" id="2952222"/>
    <lineage>
        <taxon>Bacteria</taxon>
        <taxon>Pseudomonadati</taxon>
        <taxon>Pseudomonadota</taxon>
        <taxon>Gammaproteobacteria</taxon>
        <taxon>Alteromonadales</taxon>
        <taxon>Shewanellaceae</taxon>
        <taxon>Shewanella</taxon>
    </lineage>
</organism>
<reference evidence="2" key="1">
    <citation type="journal article" date="2023" name="Int. J. Syst. Evol. Microbiol.">
        <title>&lt;i&gt;Shewanella septentrionalis&lt;/i&gt; sp. nov. and &lt;i&gt;Shewanella holmiensis&lt;/i&gt; sp. nov., isolated from Baltic Sea water and sediments.</title>
        <authorList>
            <person name="Martin-Rodriguez A.J."/>
            <person name="Thorell K."/>
            <person name="Joffre E."/>
            <person name="Jensie-Markopoulos S."/>
            <person name="Moore E.R.B."/>
            <person name="Sjoling A."/>
        </authorList>
    </citation>
    <scope>NUCLEOTIDE SEQUENCE</scope>
    <source>
        <strain evidence="2">SP1S2-7</strain>
    </source>
</reference>
<evidence type="ECO:0000313" key="2">
    <source>
        <dbReference type="EMBL" id="MCT7943347.1"/>
    </source>
</evidence>
<dbReference type="GO" id="GO:0008235">
    <property type="term" value="F:metalloexopeptidase activity"/>
    <property type="evidence" value="ECO:0007669"/>
    <property type="project" value="InterPro"/>
</dbReference>
<gene>
    <name evidence="2" type="ORF">NE535_16390</name>
</gene>
<name>A0A9X2WQR0_9GAMM</name>
<accession>A0A9X2WQR0</accession>
<dbReference type="InterPro" id="IPR045175">
    <property type="entry name" value="M28_fam"/>
</dbReference>
<comment type="caution">
    <text evidence="2">The sequence shown here is derived from an EMBL/GenBank/DDBJ whole genome shotgun (WGS) entry which is preliminary data.</text>
</comment>
<dbReference type="AlphaFoldDB" id="A0A9X2WQR0"/>
<sequence>MITLGAFIKTLSGTKINTPKGAILCSLALVFMLSSCANKDSIDCHMPLQHQWANSAHIIDDIRTLSSAEFAGRKTGSEGAILSQNYLEQRFTALGLQPWQSTFKVPFTYKYQFSQQLGVNIVGIIPSRTPSNRWRIITAHYDHLGHQGKRTFHGADDNASGVAGLLAIAEQWQHTGLAEVNLMLVATDAEEQGLYGSYGLVEQIQMHPEMQIELAMNLDMIGHPSRPRAIYIEGEQNFVDFEQIKTDLTNKHQLCIRLSYAKNSATGIKRMNWLKASDHYPFHQAGIPWIYFGVPPHNQYHTVDDTIDTLKIDFLASVTEMAYSFISQPQIEINPQ</sequence>
<evidence type="ECO:0000313" key="3">
    <source>
        <dbReference type="Proteomes" id="UP001155546"/>
    </source>
</evidence>
<dbReference type="Gene3D" id="3.40.630.10">
    <property type="entry name" value="Zn peptidases"/>
    <property type="match status" value="1"/>
</dbReference>
<dbReference type="PANTHER" id="PTHR12147">
    <property type="entry name" value="METALLOPEPTIDASE M28 FAMILY MEMBER"/>
    <property type="match status" value="1"/>
</dbReference>
<dbReference type="GO" id="GO:0006508">
    <property type="term" value="P:proteolysis"/>
    <property type="evidence" value="ECO:0007669"/>
    <property type="project" value="InterPro"/>
</dbReference>
<feature type="domain" description="Peptidase M28" evidence="1">
    <location>
        <begin position="120"/>
        <end position="324"/>
    </location>
</feature>
<dbReference type="PANTHER" id="PTHR12147:SF26">
    <property type="entry name" value="PEPTIDASE M28 DOMAIN-CONTAINING PROTEIN"/>
    <property type="match status" value="1"/>
</dbReference>
<dbReference type="Pfam" id="PF04389">
    <property type="entry name" value="Peptidase_M28"/>
    <property type="match status" value="1"/>
</dbReference>
<dbReference type="EMBL" id="JAMTCD010000028">
    <property type="protein sequence ID" value="MCT7943347.1"/>
    <property type="molecule type" value="Genomic_DNA"/>
</dbReference>
<dbReference type="InterPro" id="IPR007484">
    <property type="entry name" value="Peptidase_M28"/>
</dbReference>
<dbReference type="Proteomes" id="UP001155546">
    <property type="component" value="Unassembled WGS sequence"/>
</dbReference>
<dbReference type="RefSeq" id="WP_261299683.1">
    <property type="nucleotide sequence ID" value="NZ_JAMTCD010000028.1"/>
</dbReference>
<dbReference type="SUPFAM" id="SSF53187">
    <property type="entry name" value="Zn-dependent exopeptidases"/>
    <property type="match status" value="1"/>
</dbReference>
<keyword evidence="3" id="KW-1185">Reference proteome</keyword>
<protein>
    <submittedName>
        <fullName evidence="2">M20/M25/M40 family metallo-hydrolase</fullName>
    </submittedName>
</protein>
<evidence type="ECO:0000259" key="1">
    <source>
        <dbReference type="Pfam" id="PF04389"/>
    </source>
</evidence>